<accession>A0A494Y0C9</accession>
<reference evidence="1 2" key="1">
    <citation type="submission" date="2018-10" db="EMBL/GenBank/DDBJ databases">
        <title>Cohnella sp. M2MS4P-1, whole genome shotgun sequence.</title>
        <authorList>
            <person name="Tuo L."/>
        </authorList>
    </citation>
    <scope>NUCLEOTIDE SEQUENCE [LARGE SCALE GENOMIC DNA]</scope>
    <source>
        <strain evidence="1 2">M2MS4P-1</strain>
    </source>
</reference>
<comment type="caution">
    <text evidence="1">The sequence shown here is derived from an EMBL/GenBank/DDBJ whole genome shotgun (WGS) entry which is preliminary data.</text>
</comment>
<gene>
    <name evidence="1" type="ORF">D7Z26_06155</name>
</gene>
<protein>
    <submittedName>
        <fullName evidence="1">Peptidase</fullName>
    </submittedName>
</protein>
<dbReference type="Proteomes" id="UP000282076">
    <property type="component" value="Unassembled WGS sequence"/>
</dbReference>
<sequence length="208" mass="24082">MKLQELKGTYDAIFSLGDLCLASLQLRQNNLRPFAGVLDWMGSPMLSSVNRLLKYRFYEFMEFSNLRVIGYADDTNIAVSDDAYHIVSSHDFEVGPNSLTRLGSYAEVKKKFDRRIRRFLEKAATCRRILFVRTEGDYEDVEALQTTLRGLVRHDFRVLVVNHTDVGGLVEDNWPLDKVCAVQLPSINKWTDNDHLWRRMFEGIQLSK</sequence>
<dbReference type="RefSeq" id="WP_120975186.1">
    <property type="nucleotide sequence ID" value="NZ_RBZM01000003.1"/>
</dbReference>
<evidence type="ECO:0000313" key="1">
    <source>
        <dbReference type="EMBL" id="RKP56219.1"/>
    </source>
</evidence>
<name>A0A494Y0C9_9BACL</name>
<keyword evidence="2" id="KW-1185">Reference proteome</keyword>
<dbReference type="InterPro" id="IPR014903">
    <property type="entry name" value="DUF1796"/>
</dbReference>
<proteinExistence type="predicted"/>
<evidence type="ECO:0000313" key="2">
    <source>
        <dbReference type="Proteomes" id="UP000282076"/>
    </source>
</evidence>
<dbReference type="Pfam" id="PF08795">
    <property type="entry name" value="DUF1796"/>
    <property type="match status" value="1"/>
</dbReference>
<dbReference type="AlphaFoldDB" id="A0A494Y0C9"/>
<dbReference type="OrthoDB" id="5326008at2"/>
<dbReference type="EMBL" id="RBZM01000003">
    <property type="protein sequence ID" value="RKP56219.1"/>
    <property type="molecule type" value="Genomic_DNA"/>
</dbReference>
<organism evidence="1 2">
    <name type="scientific">Cohnella endophytica</name>
    <dbReference type="NCBI Taxonomy" id="2419778"/>
    <lineage>
        <taxon>Bacteria</taxon>
        <taxon>Bacillati</taxon>
        <taxon>Bacillota</taxon>
        <taxon>Bacilli</taxon>
        <taxon>Bacillales</taxon>
        <taxon>Paenibacillaceae</taxon>
        <taxon>Cohnella</taxon>
    </lineage>
</organism>